<name>A0A0N0XV04_9ACTN</name>
<dbReference type="Proteomes" id="UP000037982">
    <property type="component" value="Unassembled WGS sequence"/>
</dbReference>
<organism evidence="1 2">
    <name type="scientific">Streptomyces chattanoogensis</name>
    <dbReference type="NCBI Taxonomy" id="66876"/>
    <lineage>
        <taxon>Bacteria</taxon>
        <taxon>Bacillati</taxon>
        <taxon>Actinomycetota</taxon>
        <taxon>Actinomycetes</taxon>
        <taxon>Kitasatosporales</taxon>
        <taxon>Streptomycetaceae</taxon>
        <taxon>Streptomyces</taxon>
    </lineage>
</organism>
<dbReference type="RefSeq" id="WP_053924784.1">
    <property type="nucleotide sequence ID" value="NZ_LGKG01000138.1"/>
</dbReference>
<accession>A0A0N0XV04</accession>
<evidence type="ECO:0000313" key="2">
    <source>
        <dbReference type="Proteomes" id="UP000037982"/>
    </source>
</evidence>
<sequence length="63" mass="6817">MGDIDPSARTVEVHGILQAAQHGLKVLGVGVPMEGTAPSVWRTMRRSPPSVAVLLRRQQDETL</sequence>
<reference evidence="2" key="1">
    <citation type="submission" date="2015-07" db="EMBL/GenBank/DDBJ databases">
        <authorList>
            <person name="Ju K.-S."/>
            <person name="Doroghazi J.R."/>
            <person name="Metcalf W.W."/>
        </authorList>
    </citation>
    <scope>NUCLEOTIDE SEQUENCE [LARGE SCALE GENOMIC DNA]</scope>
    <source>
        <strain evidence="2">NRRL ISP-5002</strain>
    </source>
</reference>
<dbReference type="PATRIC" id="fig|66876.3.peg.4105"/>
<comment type="caution">
    <text evidence="1">The sequence shown here is derived from an EMBL/GenBank/DDBJ whole genome shotgun (WGS) entry which is preliminary data.</text>
</comment>
<gene>
    <name evidence="1" type="ORF">ADL29_18710</name>
</gene>
<evidence type="ECO:0000313" key="1">
    <source>
        <dbReference type="EMBL" id="KPC62544.1"/>
    </source>
</evidence>
<keyword evidence="2" id="KW-1185">Reference proteome</keyword>
<proteinExistence type="predicted"/>
<dbReference type="AlphaFoldDB" id="A0A0N0XV04"/>
<protein>
    <submittedName>
        <fullName evidence="1">Uncharacterized protein</fullName>
    </submittedName>
</protein>
<dbReference type="EMBL" id="LGKG01000138">
    <property type="protein sequence ID" value="KPC62544.1"/>
    <property type="molecule type" value="Genomic_DNA"/>
</dbReference>